<keyword evidence="7" id="KW-0560">Oxidoreductase</keyword>
<comment type="subcellular location">
    <subcellularLocation>
        <location evidence="1">Mitochondrion inner membrane</location>
        <topology evidence="1">Single-pass membrane protein</topology>
    </subcellularLocation>
</comment>
<evidence type="ECO:0000313" key="12">
    <source>
        <dbReference type="Proteomes" id="UP001642483"/>
    </source>
</evidence>
<keyword evidence="5" id="KW-0809">Transit peptide</keyword>
<keyword evidence="3 10" id="KW-0812">Transmembrane</keyword>
<keyword evidence="8" id="KW-0496">Mitochondrion</keyword>
<evidence type="ECO:0000256" key="3">
    <source>
        <dbReference type="ARBA" id="ARBA00022692"/>
    </source>
</evidence>
<keyword evidence="6 10" id="KW-1133">Transmembrane helix</keyword>
<evidence type="ECO:0000256" key="2">
    <source>
        <dbReference type="ARBA" id="ARBA00008135"/>
    </source>
</evidence>
<evidence type="ECO:0000313" key="11">
    <source>
        <dbReference type="EMBL" id="CAK8689017.1"/>
    </source>
</evidence>
<evidence type="ECO:0000256" key="8">
    <source>
        <dbReference type="ARBA" id="ARBA00023128"/>
    </source>
</evidence>
<dbReference type="SUPFAM" id="SSF81406">
    <property type="entry name" value="Mitochondrial cytochrome c oxidase subunit IV"/>
    <property type="match status" value="1"/>
</dbReference>
<evidence type="ECO:0000256" key="7">
    <source>
        <dbReference type="ARBA" id="ARBA00023002"/>
    </source>
</evidence>
<dbReference type="Gene3D" id="1.10.442.10">
    <property type="entry name" value="Cytochrome c oxidase subunit IV"/>
    <property type="match status" value="1"/>
</dbReference>
<comment type="similarity">
    <text evidence="2">Belongs to the cytochrome c oxidase IV family.</text>
</comment>
<name>A0ABP0GB42_CLALP</name>
<evidence type="ECO:0000256" key="5">
    <source>
        <dbReference type="ARBA" id="ARBA00022946"/>
    </source>
</evidence>
<dbReference type="PANTHER" id="PTHR10707">
    <property type="entry name" value="CYTOCHROME C OXIDASE SUBUNIT IV"/>
    <property type="match status" value="1"/>
</dbReference>
<sequence>MASSLLRVAFYRVALRRPLHVTAANGIYSYHPPRVGEDPNINMDFHESLITPLPVFPRTIGFEGELKTLKEKEKGDWKSLSAEEQMDLYNMYFSMSMADMCREKDDWKSVLGVISLVVAFSLWLHYFLHTQLLQPYPESCTNPEWAHEVIKKQIQFRANPITGYASMWDYENNCWKK</sequence>
<protein>
    <recommendedName>
        <fullName evidence="13">Cytochrome c oxidase subunit 4</fullName>
    </recommendedName>
</protein>
<evidence type="ECO:0000256" key="6">
    <source>
        <dbReference type="ARBA" id="ARBA00022989"/>
    </source>
</evidence>
<evidence type="ECO:0000256" key="1">
    <source>
        <dbReference type="ARBA" id="ARBA00004434"/>
    </source>
</evidence>
<reference evidence="11 12" key="1">
    <citation type="submission" date="2024-02" db="EMBL/GenBank/DDBJ databases">
        <authorList>
            <person name="Daric V."/>
            <person name="Darras S."/>
        </authorList>
    </citation>
    <scope>NUCLEOTIDE SEQUENCE [LARGE SCALE GENOMIC DNA]</scope>
</reference>
<evidence type="ECO:0008006" key="13">
    <source>
        <dbReference type="Google" id="ProtNLM"/>
    </source>
</evidence>
<organism evidence="11 12">
    <name type="scientific">Clavelina lepadiformis</name>
    <name type="common">Light-bulb sea squirt</name>
    <name type="synonym">Ascidia lepadiformis</name>
    <dbReference type="NCBI Taxonomy" id="159417"/>
    <lineage>
        <taxon>Eukaryota</taxon>
        <taxon>Metazoa</taxon>
        <taxon>Chordata</taxon>
        <taxon>Tunicata</taxon>
        <taxon>Ascidiacea</taxon>
        <taxon>Aplousobranchia</taxon>
        <taxon>Clavelinidae</taxon>
        <taxon>Clavelina</taxon>
    </lineage>
</organism>
<proteinExistence type="inferred from homology"/>
<feature type="transmembrane region" description="Helical" evidence="10">
    <location>
        <begin position="110"/>
        <end position="128"/>
    </location>
</feature>
<evidence type="ECO:0000256" key="10">
    <source>
        <dbReference type="SAM" id="Phobius"/>
    </source>
</evidence>
<dbReference type="InterPro" id="IPR004203">
    <property type="entry name" value="Cyt_c_oxidase_su4_fam"/>
</dbReference>
<comment type="caution">
    <text evidence="11">The sequence shown here is derived from an EMBL/GenBank/DDBJ whole genome shotgun (WGS) entry which is preliminary data.</text>
</comment>
<keyword evidence="12" id="KW-1185">Reference proteome</keyword>
<dbReference type="EMBL" id="CAWYQH010000108">
    <property type="protein sequence ID" value="CAK8689017.1"/>
    <property type="molecule type" value="Genomic_DNA"/>
</dbReference>
<dbReference type="Pfam" id="PF02936">
    <property type="entry name" value="COX4"/>
    <property type="match status" value="1"/>
</dbReference>
<keyword evidence="4" id="KW-0999">Mitochondrion inner membrane</keyword>
<accession>A0ABP0GB42</accession>
<dbReference type="InterPro" id="IPR036639">
    <property type="entry name" value="Cyt_c_oxidase_su4_sf"/>
</dbReference>
<keyword evidence="9 10" id="KW-0472">Membrane</keyword>
<dbReference type="PANTHER" id="PTHR10707:SF10">
    <property type="entry name" value="CYTOCHROME C OXIDASE SUBUNIT 4"/>
    <property type="match status" value="1"/>
</dbReference>
<evidence type="ECO:0000256" key="4">
    <source>
        <dbReference type="ARBA" id="ARBA00022792"/>
    </source>
</evidence>
<gene>
    <name evidence="11" type="ORF">CVLEPA_LOCUS21007</name>
</gene>
<dbReference type="Proteomes" id="UP001642483">
    <property type="component" value="Unassembled WGS sequence"/>
</dbReference>
<evidence type="ECO:0000256" key="9">
    <source>
        <dbReference type="ARBA" id="ARBA00023136"/>
    </source>
</evidence>